<dbReference type="AlphaFoldDB" id="A0A5A5TLH4"/>
<comment type="caution">
    <text evidence="1">The sequence shown here is derived from an EMBL/GenBank/DDBJ whole genome shotgun (WGS) entry which is preliminary data.</text>
</comment>
<dbReference type="PANTHER" id="PTHR43875">
    <property type="entry name" value="MALTODEXTRIN IMPORT ATP-BINDING PROTEIN MSMX"/>
    <property type="match status" value="1"/>
</dbReference>
<dbReference type="InterPro" id="IPR047641">
    <property type="entry name" value="ABC_transpr_MalK/UgpC-like"/>
</dbReference>
<dbReference type="EMBL" id="BIXY01000207">
    <property type="protein sequence ID" value="GCF12009.1"/>
    <property type="molecule type" value="Genomic_DNA"/>
</dbReference>
<protein>
    <recommendedName>
        <fullName evidence="3">Transport-associated OB type 2 domain-containing protein</fullName>
    </recommendedName>
</protein>
<evidence type="ECO:0000313" key="2">
    <source>
        <dbReference type="Proteomes" id="UP000322530"/>
    </source>
</evidence>
<proteinExistence type="predicted"/>
<dbReference type="InterPro" id="IPR027417">
    <property type="entry name" value="P-loop_NTPase"/>
</dbReference>
<organism evidence="1 2">
    <name type="scientific">Dictyobacter arantiisoli</name>
    <dbReference type="NCBI Taxonomy" id="2014874"/>
    <lineage>
        <taxon>Bacteria</taxon>
        <taxon>Bacillati</taxon>
        <taxon>Chloroflexota</taxon>
        <taxon>Ktedonobacteria</taxon>
        <taxon>Ktedonobacterales</taxon>
        <taxon>Dictyobacteraceae</taxon>
        <taxon>Dictyobacter</taxon>
    </lineage>
</organism>
<gene>
    <name evidence="1" type="ORF">KDI_55730</name>
</gene>
<evidence type="ECO:0008006" key="3">
    <source>
        <dbReference type="Google" id="ProtNLM"/>
    </source>
</evidence>
<keyword evidence="2" id="KW-1185">Reference proteome</keyword>
<dbReference type="SUPFAM" id="SSF52540">
    <property type="entry name" value="P-loop containing nucleoside triphosphate hydrolases"/>
    <property type="match status" value="1"/>
</dbReference>
<dbReference type="OrthoDB" id="9767663at2"/>
<reference evidence="1 2" key="1">
    <citation type="submission" date="2019-01" db="EMBL/GenBank/DDBJ databases">
        <title>Draft genome sequence of Dictyobacter sp. Uno17.</title>
        <authorList>
            <person name="Wang C.M."/>
            <person name="Zheng Y."/>
            <person name="Sakai Y."/>
            <person name="Abe K."/>
            <person name="Yokota A."/>
            <person name="Yabe S."/>
        </authorList>
    </citation>
    <scope>NUCLEOTIDE SEQUENCE [LARGE SCALE GENOMIC DNA]</scope>
    <source>
        <strain evidence="1 2">Uno17</strain>
    </source>
</reference>
<accession>A0A5A5TLH4</accession>
<dbReference type="Gene3D" id="2.40.50.100">
    <property type="match status" value="1"/>
</dbReference>
<name>A0A5A5TLH4_9CHLR</name>
<sequence length="123" mass="13963">MEFLILSIPLVQRIKRKPGIYITQDPYGAFSMANRIGFVYKGRIQQIGTPDELVQSPANLFVARFLSEPTINVMEGYVQLVGTRYQLRTDSLTVALNPDQIFFFHPQTEELLNPTAATVFAMH</sequence>
<dbReference type="Proteomes" id="UP000322530">
    <property type="component" value="Unassembled WGS sequence"/>
</dbReference>
<dbReference type="PANTHER" id="PTHR43875:SF4">
    <property type="entry name" value="GLUCOSE IMPORT ATP-BINDING PROTEIN GLCV"/>
    <property type="match status" value="1"/>
</dbReference>
<dbReference type="RefSeq" id="WP_149404800.1">
    <property type="nucleotide sequence ID" value="NZ_BIXY01000207.1"/>
</dbReference>
<evidence type="ECO:0000313" key="1">
    <source>
        <dbReference type="EMBL" id="GCF12009.1"/>
    </source>
</evidence>
<dbReference type="GO" id="GO:0055052">
    <property type="term" value="C:ATP-binding cassette (ABC) transporter complex, substrate-binding subunit-containing"/>
    <property type="evidence" value="ECO:0007669"/>
    <property type="project" value="TreeGrafter"/>
</dbReference>
<dbReference type="GO" id="GO:0016887">
    <property type="term" value="F:ATP hydrolysis activity"/>
    <property type="evidence" value="ECO:0007669"/>
    <property type="project" value="InterPro"/>
</dbReference>